<dbReference type="Reactome" id="R-CEL-159236">
    <property type="pathway name" value="Transport of Mature mRNA derived from an Intron-Containing Transcript"/>
</dbReference>
<accession>Q21559</accession>
<dbReference type="KEGG" id="cel:CELE_M18.7"/>
<dbReference type="Gene3D" id="3.30.70.330">
    <property type="match status" value="1"/>
</dbReference>
<evidence type="ECO:0000313" key="6">
    <source>
        <dbReference type="WormBase" id="M18.7a"/>
    </source>
</evidence>
<name>Q21559_CAEEL</name>
<dbReference type="PaxDb" id="6239-M18.7a.2"/>
<dbReference type="DIP" id="DIP-25095N"/>
<dbReference type="AGR" id="WB:WBGene00000122"/>
<dbReference type="InterPro" id="IPR012677">
    <property type="entry name" value="Nucleotide-bd_a/b_plait_sf"/>
</dbReference>
<evidence type="ECO:0000256" key="1">
    <source>
        <dbReference type="ARBA" id="ARBA00022884"/>
    </source>
</evidence>
<dbReference type="SUPFAM" id="SSF54928">
    <property type="entry name" value="RNA-binding domain, RBD"/>
    <property type="match status" value="1"/>
</dbReference>
<dbReference type="FunCoup" id="Q21559">
    <property type="interactions" value="2806"/>
</dbReference>
<dbReference type="Proteomes" id="UP000001940">
    <property type="component" value="Chromosome IV"/>
</dbReference>
<dbReference type="PANTHER" id="PTHR19965">
    <property type="entry name" value="RNA AND EXPORT FACTOR BINDING PROTEIN"/>
    <property type="match status" value="1"/>
</dbReference>
<feature type="region of interest" description="Disordered" evidence="2">
    <location>
        <begin position="22"/>
        <end position="56"/>
    </location>
</feature>
<dbReference type="EMBL" id="BX284604">
    <property type="protein sequence ID" value="CAA92829.1"/>
    <property type="molecule type" value="Genomic_DNA"/>
</dbReference>
<dbReference type="PANTHER" id="PTHR19965:SF82">
    <property type="entry name" value="THO COMPLEX SUBUNIT 4"/>
    <property type="match status" value="1"/>
</dbReference>
<dbReference type="PhylomeDB" id="Q21559"/>
<dbReference type="OMA" id="NMAGRVD"/>
<dbReference type="HOGENOM" id="CLU_075908_0_0_1"/>
<protein>
    <submittedName>
        <fullName evidence="4">Chromatin target of PRMT1 protein C-terminal domain-containing protein</fullName>
    </submittedName>
</protein>
<feature type="compositionally biased region" description="Basic and acidic residues" evidence="2">
    <location>
        <begin position="182"/>
        <end position="199"/>
    </location>
</feature>
<evidence type="ECO:0000256" key="2">
    <source>
        <dbReference type="SAM" id="MobiDB-lite"/>
    </source>
</evidence>
<dbReference type="WormBase" id="M18.7a">
    <property type="protein sequence ID" value="CE06198"/>
    <property type="gene ID" value="WBGene00000122"/>
    <property type="gene designation" value="aly-3"/>
</dbReference>
<dbReference type="OrthoDB" id="1049195at2759"/>
<organism evidence="4 5">
    <name type="scientific">Caenorhabditis elegans</name>
    <dbReference type="NCBI Taxonomy" id="6239"/>
    <lineage>
        <taxon>Eukaryota</taxon>
        <taxon>Metazoa</taxon>
        <taxon>Ecdysozoa</taxon>
        <taxon>Nematoda</taxon>
        <taxon>Chromadorea</taxon>
        <taxon>Rhabditida</taxon>
        <taxon>Rhabditina</taxon>
        <taxon>Rhabditomorpha</taxon>
        <taxon>Rhabditoidea</taxon>
        <taxon>Rhabditidae</taxon>
        <taxon>Peloderinae</taxon>
        <taxon>Caenorhabditis</taxon>
    </lineage>
</organism>
<sequence>MVKATNVDLSLEDIISKTRKTTGSIQKKSFGGARRGNTRPTGLPRRSGGSGGWKDLDAVQNHGISSRGNDSKVIRVNISNLAPTVISSDLEELFGDYRLSSVSVNFNEHGDSLGTGDISLTKRDAERLVQKFSGVALDGKIMKFAVIDSSNMAGRVDFGNRSRSSPGRSSRGFQSGPRRNNGKPEDFLRDGVHAGDIKRGGAGRGGFRKGGRGGARDAKPKKTEAELDAELEAYMAKRNA</sequence>
<dbReference type="RefSeq" id="NP_001076697.1">
    <property type="nucleotide sequence ID" value="NM_001083228.6"/>
</dbReference>
<dbReference type="InterPro" id="IPR025715">
    <property type="entry name" value="FoP_C"/>
</dbReference>
<feature type="domain" description="Chromatin target of PRMT1 protein C-terminal" evidence="3">
    <location>
        <begin position="167"/>
        <end position="240"/>
    </location>
</feature>
<evidence type="ECO:0007829" key="7">
    <source>
        <dbReference type="PeptideAtlas" id="Q21559"/>
    </source>
</evidence>
<dbReference type="GeneID" id="178157"/>
<dbReference type="Reactome" id="R-CEL-72187">
    <property type="pathway name" value="mRNA 3'-end processing"/>
</dbReference>
<dbReference type="InterPro" id="IPR051229">
    <property type="entry name" value="ALYREF_mRNA_export"/>
</dbReference>
<dbReference type="Reactome" id="R-CEL-73856">
    <property type="pathway name" value="RNA Polymerase II Transcription Termination"/>
</dbReference>
<keyword evidence="5" id="KW-1185">Reference proteome</keyword>
<feature type="compositionally biased region" description="Low complexity" evidence="2">
    <location>
        <begin position="161"/>
        <end position="179"/>
    </location>
</feature>
<dbReference type="PIR" id="T23797">
    <property type="entry name" value="T23797"/>
</dbReference>
<evidence type="ECO:0000259" key="3">
    <source>
        <dbReference type="SMART" id="SM01218"/>
    </source>
</evidence>
<dbReference type="IntAct" id="Q21559">
    <property type="interactions" value="2"/>
</dbReference>
<dbReference type="InterPro" id="IPR035979">
    <property type="entry name" value="RBD_domain_sf"/>
</dbReference>
<feature type="compositionally biased region" description="Basic and acidic residues" evidence="2">
    <location>
        <begin position="214"/>
        <end position="225"/>
    </location>
</feature>
<keyword evidence="1" id="KW-0694">RNA-binding</keyword>
<dbReference type="SMART" id="SM01218">
    <property type="entry name" value="FoP_duplication"/>
    <property type="match status" value="1"/>
</dbReference>
<reference evidence="4 5" key="1">
    <citation type="journal article" date="1998" name="Science">
        <title>Genome sequence of the nematode C. elegans: a platform for investigating biology.</title>
        <authorList>
            <consortium name="The C. elegans sequencing consortium"/>
            <person name="Sulson J.E."/>
            <person name="Waterston R."/>
        </authorList>
    </citation>
    <scope>NUCLEOTIDE SEQUENCE [LARGE SCALE GENOMIC DNA]</scope>
    <source>
        <strain evidence="4 5">Bristol N2</strain>
    </source>
</reference>
<dbReference type="Pfam" id="PF13865">
    <property type="entry name" value="FoP_duplication"/>
    <property type="match status" value="1"/>
</dbReference>
<dbReference type="GO" id="GO:0005634">
    <property type="term" value="C:nucleus"/>
    <property type="evidence" value="ECO:0000318"/>
    <property type="project" value="GO_Central"/>
</dbReference>
<dbReference type="GO" id="GO:0006406">
    <property type="term" value="P:mRNA export from nucleus"/>
    <property type="evidence" value="ECO:0000318"/>
    <property type="project" value="GO_Central"/>
</dbReference>
<dbReference type="CDD" id="cd12418">
    <property type="entry name" value="RRM_Aly_REF_like"/>
    <property type="match status" value="1"/>
</dbReference>
<dbReference type="InParanoid" id="Q21559"/>
<dbReference type="GO" id="GO:0003729">
    <property type="term" value="F:mRNA binding"/>
    <property type="evidence" value="ECO:0000318"/>
    <property type="project" value="GO_Central"/>
</dbReference>
<evidence type="ECO:0000313" key="4">
    <source>
        <dbReference type="EMBL" id="CAA92829.1"/>
    </source>
</evidence>
<gene>
    <name evidence="4 6" type="primary">aly-3</name>
    <name evidence="4" type="ORF">CELE_M18.7</name>
    <name evidence="6" type="ORF">M18.7</name>
</gene>
<proteinExistence type="evidence at protein level"/>
<dbReference type="eggNOG" id="KOG0533">
    <property type="taxonomic scope" value="Eukaryota"/>
</dbReference>
<evidence type="ECO:0000313" key="5">
    <source>
        <dbReference type="Proteomes" id="UP000001940"/>
    </source>
</evidence>
<dbReference type="Reactome" id="R-CEL-72163">
    <property type="pathway name" value="mRNA Splicing - Major Pathway"/>
</dbReference>
<dbReference type="UCSC" id="M18.7a.1">
    <property type="organism name" value="c. elegans"/>
</dbReference>
<keyword evidence="7" id="KW-1267">Proteomics identification</keyword>
<dbReference type="CTD" id="178157"/>
<dbReference type="STRING" id="6239.M18.7a.2"/>
<feature type="region of interest" description="Disordered" evidence="2">
    <location>
        <begin position="155"/>
        <end position="226"/>
    </location>
</feature>
<dbReference type="SMR" id="Q21559"/>
<dbReference type="AlphaFoldDB" id="Q21559"/>
<dbReference type="Bgee" id="WBGene00000122">
    <property type="expression patterns" value="Expressed in embryo and 4 other cell types or tissues"/>
</dbReference>